<feature type="region of interest" description="Disordered" evidence="1">
    <location>
        <begin position="651"/>
        <end position="674"/>
    </location>
</feature>
<reference evidence="2 3" key="1">
    <citation type="journal article" date="2016" name="Mol. Biol. Evol.">
        <title>Comparative Genomics of Early-Diverging Mushroom-Forming Fungi Provides Insights into the Origins of Lignocellulose Decay Capabilities.</title>
        <authorList>
            <person name="Nagy L.G."/>
            <person name="Riley R."/>
            <person name="Tritt A."/>
            <person name="Adam C."/>
            <person name="Daum C."/>
            <person name="Floudas D."/>
            <person name="Sun H."/>
            <person name="Yadav J.S."/>
            <person name="Pangilinan J."/>
            <person name="Larsson K.H."/>
            <person name="Matsuura K."/>
            <person name="Barry K."/>
            <person name="Labutti K."/>
            <person name="Kuo R."/>
            <person name="Ohm R.A."/>
            <person name="Bhattacharya S.S."/>
            <person name="Shirouzu T."/>
            <person name="Yoshinaga Y."/>
            <person name="Martin F.M."/>
            <person name="Grigoriev I.V."/>
            <person name="Hibbett D.S."/>
        </authorList>
    </citation>
    <scope>NUCLEOTIDE SEQUENCE [LARGE SCALE GENOMIC DNA]</scope>
    <source>
        <strain evidence="2 3">CBS 109695</strain>
    </source>
</reference>
<accession>A0A166PQG2</accession>
<keyword evidence="3" id="KW-1185">Reference proteome</keyword>
<dbReference type="Proteomes" id="UP000076532">
    <property type="component" value="Unassembled WGS sequence"/>
</dbReference>
<feature type="region of interest" description="Disordered" evidence="1">
    <location>
        <begin position="565"/>
        <end position="632"/>
    </location>
</feature>
<evidence type="ECO:0000256" key="1">
    <source>
        <dbReference type="SAM" id="MobiDB-lite"/>
    </source>
</evidence>
<protein>
    <submittedName>
        <fullName evidence="2">Uncharacterized protein</fullName>
    </submittedName>
</protein>
<feature type="compositionally biased region" description="Polar residues" evidence="1">
    <location>
        <begin position="212"/>
        <end position="222"/>
    </location>
</feature>
<feature type="region of interest" description="Disordered" evidence="1">
    <location>
        <begin position="361"/>
        <end position="547"/>
    </location>
</feature>
<feature type="compositionally biased region" description="Polar residues" evidence="1">
    <location>
        <begin position="77"/>
        <end position="89"/>
    </location>
</feature>
<feature type="compositionally biased region" description="Polar residues" evidence="1">
    <location>
        <begin position="431"/>
        <end position="443"/>
    </location>
</feature>
<feature type="compositionally biased region" description="Acidic residues" evidence="1">
    <location>
        <begin position="364"/>
        <end position="373"/>
    </location>
</feature>
<dbReference type="OrthoDB" id="3363891at2759"/>
<organism evidence="2 3">
    <name type="scientific">Athelia psychrophila</name>
    <dbReference type="NCBI Taxonomy" id="1759441"/>
    <lineage>
        <taxon>Eukaryota</taxon>
        <taxon>Fungi</taxon>
        <taxon>Dikarya</taxon>
        <taxon>Basidiomycota</taxon>
        <taxon>Agaricomycotina</taxon>
        <taxon>Agaricomycetes</taxon>
        <taxon>Agaricomycetidae</taxon>
        <taxon>Atheliales</taxon>
        <taxon>Atheliaceae</taxon>
        <taxon>Athelia</taxon>
    </lineage>
</organism>
<dbReference type="AlphaFoldDB" id="A0A166PQG2"/>
<evidence type="ECO:0000313" key="2">
    <source>
        <dbReference type="EMBL" id="KZP26335.1"/>
    </source>
</evidence>
<feature type="region of interest" description="Disordered" evidence="1">
    <location>
        <begin position="212"/>
        <end position="271"/>
    </location>
</feature>
<name>A0A166PQG2_9AGAM</name>
<sequence>MALTATAQSALPLEWDETIVPALRKRLESESLILAKRMSVASITSVDEAYPYPDQTFRKRNVSPTDYGRPFTRAPNGRSTQPDYGNLAQTPVRPVTTGKTAESRDPPKRTRTYSQPYPVNLPQQNGHTTGSNGVASGLPTPDSSRSTSPLYLPGRFTDTRPTRIPVHVRGRTPSMSSNGGASHYNGRTSDVGSGQAYIPPLGADLWTVQEAKPTSKSRSSISLPRREPAGILTEPAPFKVGSMKPSASSQYVAPRQDPPRQSTDSEERPFEHWYRGDVHRNGGVGELRVGAKQEMLDIANYGHRFAGKSKPKTPPAAHRASEEEDHAHRRKRAGSFSERGARESFYMDEERARELANVLHEDPLTDLEGDGDPDASHSFSDHDHPIPPVSPPLFFPEEPRSEEPRSVTSTHPSIERERSAPHTRIPGPAASRQSLEPSLQDTPIQPPDRGGSEPPGVSSSSSSPTPPGRPQNNRSVSNPMDQQSGQGKTPGPPNPSPSKKPKPKTSKSPSRLKMADNKNRGSVAVYPEPPTSENVMDAIPSWTQPTGRDWDEVVLPVVARKKGLDGHYEEGDANPQPKKVDVRIEPAPGTFGYDHTKYRPPRDDIPMDEFGQRPMEPQDVSIAEEPEPQDGPVRQSFAVKQEDDARAAFVQPTGSPAPFAQYAPPPGKESGVPNILITRPTLDENADEHGGGCCKCVIM</sequence>
<proteinExistence type="predicted"/>
<feature type="compositionally biased region" description="Low complexity" evidence="1">
    <location>
        <begin position="452"/>
        <end position="463"/>
    </location>
</feature>
<gene>
    <name evidence="2" type="ORF">FIBSPDRAFT_854977</name>
</gene>
<feature type="compositionally biased region" description="Basic and acidic residues" evidence="1">
    <location>
        <begin position="594"/>
        <end position="605"/>
    </location>
</feature>
<feature type="region of interest" description="Disordered" evidence="1">
    <location>
        <begin position="304"/>
        <end position="345"/>
    </location>
</feature>
<evidence type="ECO:0000313" key="3">
    <source>
        <dbReference type="Proteomes" id="UP000076532"/>
    </source>
</evidence>
<feature type="compositionally biased region" description="Polar residues" evidence="1">
    <location>
        <begin position="471"/>
        <end position="486"/>
    </location>
</feature>
<feature type="region of interest" description="Disordered" evidence="1">
    <location>
        <begin position="56"/>
        <end position="161"/>
    </location>
</feature>
<dbReference type="EMBL" id="KV417515">
    <property type="protein sequence ID" value="KZP26335.1"/>
    <property type="molecule type" value="Genomic_DNA"/>
</dbReference>
<feature type="compositionally biased region" description="Polar residues" evidence="1">
    <location>
        <begin position="112"/>
        <end position="134"/>
    </location>
</feature>